<gene>
    <name evidence="3" type="ORF">DW927_12830</name>
    <name evidence="2" type="ORF">GCK47_06215</name>
</gene>
<dbReference type="Gene3D" id="3.40.50.1820">
    <property type="entry name" value="alpha/beta hydrolase"/>
    <property type="match status" value="1"/>
</dbReference>
<dbReference type="Pfam" id="PF12146">
    <property type="entry name" value="Hydrolase_4"/>
    <property type="match status" value="1"/>
</dbReference>
<reference evidence="2 5" key="2">
    <citation type="submission" date="2019-10" db="EMBL/GenBank/DDBJ databases">
        <title>Roseburia spp. ameliorate alcoholic fatty liver via restoration of gut barrier function.</title>
        <authorList>
            <person name="Seo B."/>
            <person name="Ko G."/>
        </authorList>
    </citation>
    <scope>NUCLEOTIDE SEQUENCE [LARGE SCALE GENOMIC DNA]</scope>
    <source>
        <strain evidence="2 5">SNUG30017</strain>
    </source>
</reference>
<accession>A0A3R6DWU8</accession>
<dbReference type="GO" id="GO:0016787">
    <property type="term" value="F:hydrolase activity"/>
    <property type="evidence" value="ECO:0007669"/>
    <property type="project" value="UniProtKB-KW"/>
</dbReference>
<evidence type="ECO:0000313" key="3">
    <source>
        <dbReference type="EMBL" id="RHA66052.1"/>
    </source>
</evidence>
<dbReference type="SUPFAM" id="SSF53474">
    <property type="entry name" value="alpha/beta-Hydrolases"/>
    <property type="match status" value="1"/>
</dbReference>
<dbReference type="PANTHER" id="PTHR11614">
    <property type="entry name" value="PHOSPHOLIPASE-RELATED"/>
    <property type="match status" value="1"/>
</dbReference>
<feature type="domain" description="Serine aminopeptidase S33" evidence="1">
    <location>
        <begin position="48"/>
        <end position="314"/>
    </location>
</feature>
<dbReference type="EMBL" id="WGGT01000005">
    <property type="protein sequence ID" value="MVQ45302.1"/>
    <property type="molecule type" value="Genomic_DNA"/>
</dbReference>
<evidence type="ECO:0000313" key="2">
    <source>
        <dbReference type="EMBL" id="MVQ45302.1"/>
    </source>
</evidence>
<protein>
    <submittedName>
        <fullName evidence="3">Alpha/beta fold hydrolase</fullName>
    </submittedName>
</protein>
<evidence type="ECO:0000313" key="4">
    <source>
        <dbReference type="Proteomes" id="UP000284465"/>
    </source>
</evidence>
<keyword evidence="3" id="KW-0378">Hydrolase</keyword>
<dbReference type="InterPro" id="IPR022742">
    <property type="entry name" value="Hydrolase_4"/>
</dbReference>
<dbReference type="EMBL" id="QSFP01000014">
    <property type="protein sequence ID" value="RHA66052.1"/>
    <property type="molecule type" value="Genomic_DNA"/>
</dbReference>
<dbReference type="InterPro" id="IPR051044">
    <property type="entry name" value="MAG_DAG_Lipase"/>
</dbReference>
<dbReference type="InterPro" id="IPR029058">
    <property type="entry name" value="AB_hydrolase_fold"/>
</dbReference>
<dbReference type="Proteomes" id="UP000284465">
    <property type="component" value="Unassembled WGS sequence"/>
</dbReference>
<dbReference type="Proteomes" id="UP000479531">
    <property type="component" value="Unassembled WGS sequence"/>
</dbReference>
<reference evidence="3 4" key="1">
    <citation type="submission" date="2018-08" db="EMBL/GenBank/DDBJ databases">
        <title>A genome reference for cultivated species of the human gut microbiota.</title>
        <authorList>
            <person name="Zou Y."/>
            <person name="Xue W."/>
            <person name="Luo G."/>
        </authorList>
    </citation>
    <scope>NUCLEOTIDE SEQUENCE [LARGE SCALE GENOMIC DNA]</scope>
    <source>
        <strain evidence="3 4">AM43-11</strain>
    </source>
</reference>
<name>A0A3R6DWU8_9FIRM</name>
<dbReference type="AlphaFoldDB" id="A0A3R6DWU8"/>
<proteinExistence type="predicted"/>
<evidence type="ECO:0000259" key="1">
    <source>
        <dbReference type="Pfam" id="PF12146"/>
    </source>
</evidence>
<sequence>MQNSQRHSKEQYRNEGRTYMAKEEQMTYLSANGTTKIHAVKWMPEDGKYKAILQITHGMIEYIERYHEFAEYLTERGFMVVGHDHLGHGASVKDETEWGYFAENPSDTLVADMHSLRTTVQGENPGIPYFMMGHSMGSYMLRKYLCLHGENLSGAVIMGTGCVPDGTMKFGMSLCKFLAFFRGWNYRSKLVQKLSYSKPYHKFDLYGKDYTNSWLTKDVEHVKKYYSDPRCTFLFTLNGYYGLMEAVYFDNQMDNIKKVPKDLPVFMVSGADDPVGDLGEGVKKVYHMYKDAGVDDLTYRLYETDRHEILNETDRDQVYADICAWMSVRIAQI</sequence>
<organism evidence="3 4">
    <name type="scientific">Roseburia intestinalis</name>
    <dbReference type="NCBI Taxonomy" id="166486"/>
    <lineage>
        <taxon>Bacteria</taxon>
        <taxon>Bacillati</taxon>
        <taxon>Bacillota</taxon>
        <taxon>Clostridia</taxon>
        <taxon>Lachnospirales</taxon>
        <taxon>Lachnospiraceae</taxon>
        <taxon>Roseburia</taxon>
    </lineage>
</organism>
<comment type="caution">
    <text evidence="3">The sequence shown here is derived from an EMBL/GenBank/DDBJ whole genome shotgun (WGS) entry which is preliminary data.</text>
</comment>
<evidence type="ECO:0000313" key="5">
    <source>
        <dbReference type="Proteomes" id="UP000479531"/>
    </source>
</evidence>